<name>A0ABU0HFR6_9HYPH</name>
<evidence type="ECO:0000313" key="2">
    <source>
        <dbReference type="EMBL" id="MDQ0440366.1"/>
    </source>
</evidence>
<feature type="transmembrane region" description="Helical" evidence="1">
    <location>
        <begin position="82"/>
        <end position="100"/>
    </location>
</feature>
<organism evidence="2 3">
    <name type="scientific">Kaistia dalseonensis</name>
    <dbReference type="NCBI Taxonomy" id="410840"/>
    <lineage>
        <taxon>Bacteria</taxon>
        <taxon>Pseudomonadati</taxon>
        <taxon>Pseudomonadota</taxon>
        <taxon>Alphaproteobacteria</taxon>
        <taxon>Hyphomicrobiales</taxon>
        <taxon>Kaistiaceae</taxon>
        <taxon>Kaistia</taxon>
    </lineage>
</organism>
<keyword evidence="1" id="KW-1133">Transmembrane helix</keyword>
<sequence>MSGKTTDGLDLSEQVKAIQAELLGLTETIRSFTSQKAEAGADAFRDAAHAASETVRSSAEDARRRGEHLAEDIEGRITANPVPSVLIAAGIGLVIGALIGRR</sequence>
<evidence type="ECO:0000313" key="3">
    <source>
        <dbReference type="Proteomes" id="UP001241603"/>
    </source>
</evidence>
<reference evidence="2 3" key="1">
    <citation type="submission" date="2023-07" db="EMBL/GenBank/DDBJ databases">
        <title>Genomic Encyclopedia of Type Strains, Phase IV (KMG-IV): sequencing the most valuable type-strain genomes for metagenomic binning, comparative biology and taxonomic classification.</title>
        <authorList>
            <person name="Goeker M."/>
        </authorList>
    </citation>
    <scope>NUCLEOTIDE SEQUENCE [LARGE SCALE GENOMIC DNA]</scope>
    <source>
        <strain evidence="2 3">B6-8</strain>
    </source>
</reference>
<dbReference type="EMBL" id="JAUSVO010000008">
    <property type="protein sequence ID" value="MDQ0440366.1"/>
    <property type="molecule type" value="Genomic_DNA"/>
</dbReference>
<accession>A0ABU0HFR6</accession>
<keyword evidence="3" id="KW-1185">Reference proteome</keyword>
<keyword evidence="1" id="KW-0472">Membrane</keyword>
<dbReference type="RefSeq" id="WP_266351248.1">
    <property type="nucleotide sequence ID" value="NZ_JAPKNG010000008.1"/>
</dbReference>
<comment type="caution">
    <text evidence="2">The sequence shown here is derived from an EMBL/GenBank/DDBJ whole genome shotgun (WGS) entry which is preliminary data.</text>
</comment>
<protein>
    <submittedName>
        <fullName evidence="2">ElaB/YqjD/DUF883 family membrane-anchored ribosome-binding protein</fullName>
    </submittedName>
</protein>
<keyword evidence="1" id="KW-0812">Transmembrane</keyword>
<dbReference type="Proteomes" id="UP001241603">
    <property type="component" value="Unassembled WGS sequence"/>
</dbReference>
<evidence type="ECO:0000256" key="1">
    <source>
        <dbReference type="SAM" id="Phobius"/>
    </source>
</evidence>
<proteinExistence type="predicted"/>
<gene>
    <name evidence="2" type="ORF">QO014_004781</name>
</gene>